<evidence type="ECO:0000256" key="3">
    <source>
        <dbReference type="ARBA" id="ARBA00022553"/>
    </source>
</evidence>
<dbReference type="InterPro" id="IPR041522">
    <property type="entry name" value="CdaR_GGDEF"/>
</dbReference>
<dbReference type="InterPro" id="IPR018060">
    <property type="entry name" value="HTH_AraC"/>
</dbReference>
<keyword evidence="3 8" id="KW-0597">Phosphoprotein</keyword>
<evidence type="ECO:0000256" key="7">
    <source>
        <dbReference type="ARBA" id="ARBA00023163"/>
    </source>
</evidence>
<name>A0ABT9J496_9BACL</name>
<keyword evidence="4" id="KW-0902">Two-component regulatory system</keyword>
<organism evidence="11 12">
    <name type="scientific">Chengkuizengella axinellae</name>
    <dbReference type="NCBI Taxonomy" id="3064388"/>
    <lineage>
        <taxon>Bacteria</taxon>
        <taxon>Bacillati</taxon>
        <taxon>Bacillota</taxon>
        <taxon>Bacilli</taxon>
        <taxon>Bacillales</taxon>
        <taxon>Paenibacillaceae</taxon>
        <taxon>Chengkuizengella</taxon>
    </lineage>
</organism>
<dbReference type="InterPro" id="IPR001789">
    <property type="entry name" value="Sig_transdc_resp-reg_receiver"/>
</dbReference>
<keyword evidence="2" id="KW-0963">Cytoplasm</keyword>
<dbReference type="InterPro" id="IPR020449">
    <property type="entry name" value="Tscrpt_reg_AraC-type_HTH"/>
</dbReference>
<evidence type="ECO:0000256" key="4">
    <source>
        <dbReference type="ARBA" id="ARBA00023012"/>
    </source>
</evidence>
<evidence type="ECO:0000256" key="5">
    <source>
        <dbReference type="ARBA" id="ARBA00023015"/>
    </source>
</evidence>
<dbReference type="PANTHER" id="PTHR42713">
    <property type="entry name" value="HISTIDINE KINASE-RELATED"/>
    <property type="match status" value="1"/>
</dbReference>
<dbReference type="CDD" id="cd17536">
    <property type="entry name" value="REC_YesN-like"/>
    <property type="match status" value="1"/>
</dbReference>
<dbReference type="PRINTS" id="PR00032">
    <property type="entry name" value="HTHARAC"/>
</dbReference>
<evidence type="ECO:0000256" key="8">
    <source>
        <dbReference type="PROSITE-ProRule" id="PRU00169"/>
    </source>
</evidence>
<feature type="modified residue" description="4-aspartylphosphate" evidence="8">
    <location>
        <position position="55"/>
    </location>
</feature>
<dbReference type="SUPFAM" id="SSF52172">
    <property type="entry name" value="CheY-like"/>
    <property type="match status" value="1"/>
</dbReference>
<comment type="caution">
    <text evidence="11">The sequence shown here is derived from an EMBL/GenBank/DDBJ whole genome shotgun (WGS) entry which is preliminary data.</text>
</comment>
<dbReference type="Pfam" id="PF17853">
    <property type="entry name" value="GGDEF_2"/>
    <property type="match status" value="1"/>
</dbReference>
<evidence type="ECO:0000256" key="1">
    <source>
        <dbReference type="ARBA" id="ARBA00004496"/>
    </source>
</evidence>
<evidence type="ECO:0000313" key="11">
    <source>
        <dbReference type="EMBL" id="MDP5276298.1"/>
    </source>
</evidence>
<reference evidence="11 12" key="1">
    <citation type="submission" date="2023-08" db="EMBL/GenBank/DDBJ databases">
        <authorList>
            <person name="Park J.-S."/>
        </authorList>
    </citation>
    <scope>NUCLEOTIDE SEQUENCE [LARGE SCALE GENOMIC DNA]</scope>
    <source>
        <strain evidence="11 12">2205SS18-9</strain>
    </source>
</reference>
<dbReference type="SMART" id="SM00448">
    <property type="entry name" value="REC"/>
    <property type="match status" value="1"/>
</dbReference>
<dbReference type="RefSeq" id="WP_305993607.1">
    <property type="nucleotide sequence ID" value="NZ_JAVAMP010000013.1"/>
</dbReference>
<dbReference type="PROSITE" id="PS50110">
    <property type="entry name" value="RESPONSE_REGULATORY"/>
    <property type="match status" value="1"/>
</dbReference>
<keyword evidence="12" id="KW-1185">Reference proteome</keyword>
<gene>
    <name evidence="11" type="ORF">Q5Y73_19565</name>
</gene>
<evidence type="ECO:0000256" key="2">
    <source>
        <dbReference type="ARBA" id="ARBA00022490"/>
    </source>
</evidence>
<evidence type="ECO:0000256" key="6">
    <source>
        <dbReference type="ARBA" id="ARBA00023125"/>
    </source>
</evidence>
<keyword evidence="6" id="KW-0238">DNA-binding</keyword>
<evidence type="ECO:0000313" key="12">
    <source>
        <dbReference type="Proteomes" id="UP001231941"/>
    </source>
</evidence>
<dbReference type="Pfam" id="PF00072">
    <property type="entry name" value="Response_reg"/>
    <property type="match status" value="1"/>
</dbReference>
<dbReference type="Gene3D" id="3.40.50.2300">
    <property type="match status" value="1"/>
</dbReference>
<dbReference type="SUPFAM" id="SSF46689">
    <property type="entry name" value="Homeodomain-like"/>
    <property type="match status" value="2"/>
</dbReference>
<sequence length="514" mass="59929">MNKILIVDDEAIERMALQKILEKHIDNIQIVGQASNGKKAIEMAEQLEPDLIMMDIRMPEVDGLDAVRKIKDFSPFVRFIMVSAYDTFEYARTALRLQVKDYILKPSRPVDIVKAVKKVLEEINCEKKEREVRLQSEERLEKVLPIVEADLVTQLLFEHMQEIQLDEMLELLGMSDIENTYVLLLVIQSEASDSSRFLELYREMKHFFHQEENGFVGALSGKHIPIIVIPDQDKTYRSHASSLIRRLFNFSNRFEGMHFFIGVGKPCVQIENIQSSYHEALLASADLDLPAKHLFYEDLNKLSSHSSTLDLDLEKSILEETRKGSVNQLLELMNQLIINYESSKRPFIEIQQRVLQVLWLISRNMNEMGFDVESPLIFSHIENVQQLKTEANVILRKMIQPFEEMSAPVAPDLLSRMKNYVYENANHEISLEMLADYVKLSPYYVSKLFKEQFGTNYIDFLTQCRLERAIQLMKDPQISLKEITYEIGYKDPNYFSRVFKKKYGVSPTEYRKNK</sequence>
<dbReference type="Pfam" id="PF12833">
    <property type="entry name" value="HTH_18"/>
    <property type="match status" value="1"/>
</dbReference>
<dbReference type="InterPro" id="IPR011006">
    <property type="entry name" value="CheY-like_superfamily"/>
</dbReference>
<dbReference type="EMBL" id="JAVAMP010000013">
    <property type="protein sequence ID" value="MDP5276298.1"/>
    <property type="molecule type" value="Genomic_DNA"/>
</dbReference>
<accession>A0ABT9J496</accession>
<protein>
    <submittedName>
        <fullName evidence="11">Response regulator</fullName>
    </submittedName>
</protein>
<dbReference type="InterPro" id="IPR009057">
    <property type="entry name" value="Homeodomain-like_sf"/>
</dbReference>
<evidence type="ECO:0000259" key="10">
    <source>
        <dbReference type="PROSITE" id="PS50110"/>
    </source>
</evidence>
<dbReference type="PANTHER" id="PTHR42713:SF3">
    <property type="entry name" value="TRANSCRIPTIONAL REGULATORY PROTEIN HPTR"/>
    <property type="match status" value="1"/>
</dbReference>
<dbReference type="SMART" id="SM00342">
    <property type="entry name" value="HTH_ARAC"/>
    <property type="match status" value="1"/>
</dbReference>
<feature type="domain" description="HTH araC/xylS-type" evidence="9">
    <location>
        <begin position="415"/>
        <end position="513"/>
    </location>
</feature>
<feature type="domain" description="Response regulatory" evidence="10">
    <location>
        <begin position="3"/>
        <end position="120"/>
    </location>
</feature>
<comment type="subcellular location">
    <subcellularLocation>
        <location evidence="1">Cytoplasm</location>
    </subcellularLocation>
</comment>
<keyword evidence="5" id="KW-0805">Transcription regulation</keyword>
<dbReference type="PROSITE" id="PS00041">
    <property type="entry name" value="HTH_ARAC_FAMILY_1"/>
    <property type="match status" value="1"/>
</dbReference>
<dbReference type="Gene3D" id="1.10.10.60">
    <property type="entry name" value="Homeodomain-like"/>
    <property type="match status" value="2"/>
</dbReference>
<dbReference type="Proteomes" id="UP001231941">
    <property type="component" value="Unassembled WGS sequence"/>
</dbReference>
<keyword evidence="7" id="KW-0804">Transcription</keyword>
<dbReference type="InterPro" id="IPR018062">
    <property type="entry name" value="HTH_AraC-typ_CS"/>
</dbReference>
<proteinExistence type="predicted"/>
<evidence type="ECO:0000259" key="9">
    <source>
        <dbReference type="PROSITE" id="PS01124"/>
    </source>
</evidence>
<dbReference type="PROSITE" id="PS01124">
    <property type="entry name" value="HTH_ARAC_FAMILY_2"/>
    <property type="match status" value="1"/>
</dbReference>
<dbReference type="InterPro" id="IPR051552">
    <property type="entry name" value="HptR"/>
</dbReference>